<dbReference type="GO" id="GO:0015271">
    <property type="term" value="F:outward rectifier potassium channel activity"/>
    <property type="evidence" value="ECO:0000318"/>
    <property type="project" value="GO_Central"/>
</dbReference>
<dbReference type="EnsemblMetazoa" id="PPA10426.1">
    <property type="protein sequence ID" value="PPA10426.1"/>
    <property type="gene ID" value="WBGene00099980"/>
</dbReference>
<dbReference type="Proteomes" id="UP000005239">
    <property type="component" value="Unassembled WGS sequence"/>
</dbReference>
<evidence type="ECO:0000256" key="2">
    <source>
        <dbReference type="ARBA" id="ARBA00022448"/>
    </source>
</evidence>
<feature type="transmembrane region" description="Helical" evidence="10">
    <location>
        <begin position="145"/>
        <end position="165"/>
    </location>
</feature>
<evidence type="ECO:0000313" key="12">
    <source>
        <dbReference type="EnsemblMetazoa" id="PPA10426.1"/>
    </source>
</evidence>
<evidence type="ECO:0000256" key="1">
    <source>
        <dbReference type="ARBA" id="ARBA00004141"/>
    </source>
</evidence>
<feature type="transmembrane region" description="Helical" evidence="10">
    <location>
        <begin position="328"/>
        <end position="349"/>
    </location>
</feature>
<feature type="domain" description="Potassium channel" evidence="11">
    <location>
        <begin position="338"/>
        <end position="412"/>
    </location>
</feature>
<feature type="compositionally biased region" description="Low complexity" evidence="9">
    <location>
        <begin position="31"/>
        <end position="44"/>
    </location>
</feature>
<evidence type="ECO:0000256" key="5">
    <source>
        <dbReference type="ARBA" id="ARBA00023065"/>
    </source>
</evidence>
<keyword evidence="6 10" id="KW-0472">Membrane</keyword>
<feature type="region of interest" description="Disordered" evidence="9">
    <location>
        <begin position="447"/>
        <end position="469"/>
    </location>
</feature>
<dbReference type="SUPFAM" id="SSF81324">
    <property type="entry name" value="Voltage-gated potassium channels"/>
    <property type="match status" value="2"/>
</dbReference>
<evidence type="ECO:0000256" key="3">
    <source>
        <dbReference type="ARBA" id="ARBA00022692"/>
    </source>
</evidence>
<dbReference type="GO" id="GO:0022841">
    <property type="term" value="F:potassium ion leak channel activity"/>
    <property type="evidence" value="ECO:0000318"/>
    <property type="project" value="GO_Central"/>
</dbReference>
<dbReference type="PANTHER" id="PTHR11003">
    <property type="entry name" value="POTASSIUM CHANNEL, SUBFAMILY K"/>
    <property type="match status" value="1"/>
</dbReference>
<dbReference type="GO" id="GO:0005886">
    <property type="term" value="C:plasma membrane"/>
    <property type="evidence" value="ECO:0000318"/>
    <property type="project" value="GO_Central"/>
</dbReference>
<dbReference type="PRINTS" id="PR01333">
    <property type="entry name" value="2POREKCHANEL"/>
</dbReference>
<reference evidence="12" key="2">
    <citation type="submission" date="2022-06" db="UniProtKB">
        <authorList>
            <consortium name="EnsemblMetazoa"/>
        </authorList>
    </citation>
    <scope>IDENTIFICATION</scope>
    <source>
        <strain evidence="12">PS312</strain>
    </source>
</reference>
<proteinExistence type="inferred from homology"/>
<evidence type="ECO:0000256" key="10">
    <source>
        <dbReference type="SAM" id="Phobius"/>
    </source>
</evidence>
<accession>A0A8R1YDY0</accession>
<name>A0A2A6CME1_PRIPA</name>
<feature type="region of interest" description="Disordered" evidence="9">
    <location>
        <begin position="25"/>
        <end position="45"/>
    </location>
</feature>
<comment type="similarity">
    <text evidence="8">Belongs to the two pore domain potassium channel (TC 1.A.1.8) family.</text>
</comment>
<dbReference type="PANTHER" id="PTHR11003:SF269">
    <property type="entry name" value="POTASSIUM CHANNEL DOMAIN-CONTAINING PROTEIN"/>
    <property type="match status" value="1"/>
</dbReference>
<keyword evidence="7 8" id="KW-0407">Ion channel</keyword>
<evidence type="ECO:0000256" key="7">
    <source>
        <dbReference type="ARBA" id="ARBA00023303"/>
    </source>
</evidence>
<keyword evidence="5 8" id="KW-0406">Ion transport</keyword>
<sequence length="503" mass="56467">MTNARQPKEDDRDTKTPIVFTISDASTRTCPAHSPASTASSAAAPEEEVVWKTLPLRAPEDPADTYHRHYSTVQPVNLYEKSEGKGHIPPYLKQFHRQTSEAPSMTPSRRSRRSARSKTPKRRSRFLRSIHYIGSRHRLYGFRHIVIVLILVIAWLLGSLMFWAIEAPNEKMVVAEAYTALHEAFDVISADLHTISATNVTTEAMKAHVKAAYIKLLGIEGKYKWSAIYKKEDSVEGTYTWTFGSAFFFTFTLFTTVGYGTIAPGTDLGRFCVIWYSCIFYPFSLVVVRDLGQVILVAMTRAYGRLLIKIRTVRGYLTTDDDTIKCPLSIICVVSMGFIAILGVFFHYWDTGPEEGLGFYHAFYFSYLSYTMIGFGDLNPVNVPYDVVIAILVTAGLPLMRVVTKGIVIAMENGYFGTMLYVEARLEGKVYGEEVKPDKEAVAAVTDAGAESDSGDSEDDEEKKIQQELSQNFTIRSIAKFMSSNRDVYNGDFGRVELRKSDL</sequence>
<feature type="domain" description="Potassium channel" evidence="11">
    <location>
        <begin position="227"/>
        <end position="295"/>
    </location>
</feature>
<comment type="subcellular location">
    <subcellularLocation>
        <location evidence="1">Membrane</location>
        <topology evidence="1">Multi-pass membrane protein</topology>
    </subcellularLocation>
</comment>
<dbReference type="OrthoDB" id="297496at2759"/>
<evidence type="ECO:0000313" key="13">
    <source>
        <dbReference type="Proteomes" id="UP000005239"/>
    </source>
</evidence>
<dbReference type="Pfam" id="PF07885">
    <property type="entry name" value="Ion_trans_2"/>
    <property type="match status" value="2"/>
</dbReference>
<dbReference type="AlphaFoldDB" id="A0A2A6CME1"/>
<feature type="transmembrane region" description="Helical" evidence="10">
    <location>
        <begin position="268"/>
        <end position="285"/>
    </location>
</feature>
<feature type="transmembrane region" description="Helical" evidence="10">
    <location>
        <begin position="239"/>
        <end position="261"/>
    </location>
</feature>
<dbReference type="FunFam" id="1.10.287.70:FF:000151">
    <property type="entry name" value="TWiK family of potassium channels"/>
    <property type="match status" value="1"/>
</dbReference>
<keyword evidence="3 8" id="KW-0812">Transmembrane</keyword>
<evidence type="ECO:0000259" key="11">
    <source>
        <dbReference type="Pfam" id="PF07885"/>
    </source>
</evidence>
<feature type="compositionally biased region" description="Basic residues" evidence="9">
    <location>
        <begin position="109"/>
        <end position="122"/>
    </location>
</feature>
<keyword evidence="4 10" id="KW-1133">Transmembrane helix</keyword>
<feature type="transmembrane region" description="Helical" evidence="10">
    <location>
        <begin position="383"/>
        <end position="403"/>
    </location>
</feature>
<protein>
    <submittedName>
        <fullName evidence="12">Ion channel</fullName>
    </submittedName>
</protein>
<keyword evidence="13" id="KW-1185">Reference proteome</keyword>
<dbReference type="Gene3D" id="1.10.287.70">
    <property type="match status" value="1"/>
</dbReference>
<keyword evidence="2 8" id="KW-0813">Transport</keyword>
<gene>
    <name evidence="12" type="primary">WBGene00099980</name>
</gene>
<reference evidence="13" key="1">
    <citation type="journal article" date="2008" name="Nat. Genet.">
        <title>The Pristionchus pacificus genome provides a unique perspective on nematode lifestyle and parasitism.</title>
        <authorList>
            <person name="Dieterich C."/>
            <person name="Clifton S.W."/>
            <person name="Schuster L.N."/>
            <person name="Chinwalla A."/>
            <person name="Delehaunty K."/>
            <person name="Dinkelacker I."/>
            <person name="Fulton L."/>
            <person name="Fulton R."/>
            <person name="Godfrey J."/>
            <person name="Minx P."/>
            <person name="Mitreva M."/>
            <person name="Roeseler W."/>
            <person name="Tian H."/>
            <person name="Witte H."/>
            <person name="Yang S.P."/>
            <person name="Wilson R.K."/>
            <person name="Sommer R.J."/>
        </authorList>
    </citation>
    <scope>NUCLEOTIDE SEQUENCE [LARGE SCALE GENOMIC DNA]</scope>
    <source>
        <strain evidence="13">PS312</strain>
    </source>
</reference>
<dbReference type="InterPro" id="IPR013099">
    <property type="entry name" value="K_chnl_dom"/>
</dbReference>
<evidence type="ECO:0000256" key="9">
    <source>
        <dbReference type="SAM" id="MobiDB-lite"/>
    </source>
</evidence>
<evidence type="ECO:0000256" key="6">
    <source>
        <dbReference type="ARBA" id="ARBA00023136"/>
    </source>
</evidence>
<dbReference type="GO" id="GO:0071805">
    <property type="term" value="P:potassium ion transmembrane transport"/>
    <property type="evidence" value="ECO:0000318"/>
    <property type="project" value="GO_Central"/>
</dbReference>
<feature type="region of interest" description="Disordered" evidence="9">
    <location>
        <begin position="96"/>
        <end position="122"/>
    </location>
</feature>
<dbReference type="InterPro" id="IPR003280">
    <property type="entry name" value="2pore_dom_K_chnl"/>
</dbReference>
<evidence type="ECO:0000256" key="4">
    <source>
        <dbReference type="ARBA" id="ARBA00022989"/>
    </source>
</evidence>
<evidence type="ECO:0000256" key="8">
    <source>
        <dbReference type="RuleBase" id="RU003857"/>
    </source>
</evidence>
<organism evidence="12 13">
    <name type="scientific">Pristionchus pacificus</name>
    <name type="common">Parasitic nematode worm</name>
    <dbReference type="NCBI Taxonomy" id="54126"/>
    <lineage>
        <taxon>Eukaryota</taxon>
        <taxon>Metazoa</taxon>
        <taxon>Ecdysozoa</taxon>
        <taxon>Nematoda</taxon>
        <taxon>Chromadorea</taxon>
        <taxon>Rhabditida</taxon>
        <taxon>Rhabditina</taxon>
        <taxon>Diplogasteromorpha</taxon>
        <taxon>Diplogasteroidea</taxon>
        <taxon>Neodiplogasteridae</taxon>
        <taxon>Pristionchus</taxon>
    </lineage>
</organism>
<accession>A0A2A6CME1</accession>